<proteinExistence type="predicted"/>
<evidence type="ECO:0000313" key="3">
    <source>
        <dbReference type="EMBL" id="KAK9046771.1"/>
    </source>
</evidence>
<accession>A0ABR2UAQ3</accession>
<comment type="caution">
    <text evidence="3">The sequence shown here is derived from an EMBL/GenBank/DDBJ whole genome shotgun (WGS) entry which is preliminary data.</text>
</comment>
<feature type="domain" description="Reverse transcriptase zinc-binding" evidence="2">
    <location>
        <begin position="55"/>
        <end position="149"/>
    </location>
</feature>
<dbReference type="Pfam" id="PF13456">
    <property type="entry name" value="RVT_3"/>
    <property type="match status" value="1"/>
</dbReference>
<evidence type="ECO:0000259" key="2">
    <source>
        <dbReference type="Pfam" id="PF13966"/>
    </source>
</evidence>
<dbReference type="PANTHER" id="PTHR47074">
    <property type="entry name" value="BNAC02G40300D PROTEIN"/>
    <property type="match status" value="1"/>
</dbReference>
<reference evidence="3 4" key="1">
    <citation type="journal article" date="2024" name="G3 (Bethesda)">
        <title>Genome assembly of Hibiscus sabdariffa L. provides insights into metabolisms of medicinal natural products.</title>
        <authorList>
            <person name="Kim T."/>
        </authorList>
    </citation>
    <scope>NUCLEOTIDE SEQUENCE [LARGE SCALE GENOMIC DNA]</scope>
    <source>
        <strain evidence="3">TK-2024</strain>
        <tissue evidence="3">Old leaves</tissue>
    </source>
</reference>
<dbReference type="InterPro" id="IPR002156">
    <property type="entry name" value="RNaseH_domain"/>
</dbReference>
<name>A0ABR2UAQ3_9ROSI</name>
<feature type="domain" description="RNase H type-1" evidence="1">
    <location>
        <begin position="251"/>
        <end position="305"/>
    </location>
</feature>
<dbReference type="Proteomes" id="UP001396334">
    <property type="component" value="Unassembled WGS sequence"/>
</dbReference>
<protein>
    <recommendedName>
        <fullName evidence="5">Reverse transcriptase zinc-binding domain-containing protein</fullName>
    </recommendedName>
</protein>
<sequence length="305" mass="34570">MKWACGEETSTHTWNEDLIRSIFSNQEALNILRIPLPHRPIPDFRIWRGDQSGLYSVRSGYRWLISSELGVSWDLNAVQDEWLGRFFKSLWSLDLTPKIRIFVWRMIQNYCPTFSNLHIRRINTNLHCLLCGSAPETNVHLLRDCSFVNGVCAGLGINLTAPSANQDWLKWLADFFVSLGMHLRRTLIIIYWVASNKHLHENSTQSIQGLINSVRVYLHEIAGLTSSVSAPLAEVRNDRWSPPGHNVFKVNFDASFNSLQHSSVSGIIIRDENGMTMAASSYPHCFVADPESAEALSCLQALVFA</sequence>
<dbReference type="EMBL" id="JBBPBN010000001">
    <property type="protein sequence ID" value="KAK9046771.1"/>
    <property type="molecule type" value="Genomic_DNA"/>
</dbReference>
<evidence type="ECO:0000259" key="1">
    <source>
        <dbReference type="Pfam" id="PF13456"/>
    </source>
</evidence>
<keyword evidence="4" id="KW-1185">Reference proteome</keyword>
<dbReference type="InterPro" id="IPR052929">
    <property type="entry name" value="RNase_H-like_EbsB-rel"/>
</dbReference>
<dbReference type="InterPro" id="IPR026960">
    <property type="entry name" value="RVT-Znf"/>
</dbReference>
<dbReference type="PANTHER" id="PTHR47074:SF61">
    <property type="entry name" value="RNASE H TYPE-1 DOMAIN-CONTAINING PROTEIN"/>
    <property type="match status" value="1"/>
</dbReference>
<gene>
    <name evidence="3" type="ORF">V6N11_052648</name>
</gene>
<evidence type="ECO:0000313" key="4">
    <source>
        <dbReference type="Proteomes" id="UP001396334"/>
    </source>
</evidence>
<evidence type="ECO:0008006" key="5">
    <source>
        <dbReference type="Google" id="ProtNLM"/>
    </source>
</evidence>
<dbReference type="Pfam" id="PF13966">
    <property type="entry name" value="zf-RVT"/>
    <property type="match status" value="1"/>
</dbReference>
<organism evidence="3 4">
    <name type="scientific">Hibiscus sabdariffa</name>
    <name type="common">roselle</name>
    <dbReference type="NCBI Taxonomy" id="183260"/>
    <lineage>
        <taxon>Eukaryota</taxon>
        <taxon>Viridiplantae</taxon>
        <taxon>Streptophyta</taxon>
        <taxon>Embryophyta</taxon>
        <taxon>Tracheophyta</taxon>
        <taxon>Spermatophyta</taxon>
        <taxon>Magnoliopsida</taxon>
        <taxon>eudicotyledons</taxon>
        <taxon>Gunneridae</taxon>
        <taxon>Pentapetalae</taxon>
        <taxon>rosids</taxon>
        <taxon>malvids</taxon>
        <taxon>Malvales</taxon>
        <taxon>Malvaceae</taxon>
        <taxon>Malvoideae</taxon>
        <taxon>Hibiscus</taxon>
    </lineage>
</organism>